<dbReference type="InterPro" id="IPR036388">
    <property type="entry name" value="WH-like_DNA-bd_sf"/>
</dbReference>
<evidence type="ECO:0000256" key="4">
    <source>
        <dbReference type="ARBA" id="ARBA00023306"/>
    </source>
</evidence>
<sequence>MNEETGNEGHVLGESAGRLDGCDGRREGRISAGSGADSSALSFDVDLLPGGLQACLEAVLMVADQPQHSDDLARVLGVDGARVCAALVSLQEQYDGMRPDCGRRGFELRHTARGWQFCSRAVYEPVVCAFVNEGQAAKLSQAALEALAIVAYQQPITRAGVAAIRGVNSDGVIRSLTARGLIREFGVDADTRAALLVTSPLFLEKMGLDSLDQLPRLAPFMPKAGGRD</sequence>
<dbReference type="Proteomes" id="UP000028730">
    <property type="component" value="Unassembled WGS sequence"/>
</dbReference>
<dbReference type="RefSeq" id="WP_081867271.1">
    <property type="nucleotide sequence ID" value="NZ_ATLK01000001.1"/>
</dbReference>
<dbReference type="InterPro" id="IPR036390">
    <property type="entry name" value="WH_DNA-bd_sf"/>
</dbReference>
<comment type="caution">
    <text evidence="6">The sequence shown here is derived from an EMBL/GenBank/DDBJ whole genome shotgun (WGS) entry which is preliminary data.</text>
</comment>
<reference evidence="6 7" key="1">
    <citation type="journal article" date="2014" name="Appl. Environ. Microbiol.">
        <title>Genomic encyclopedia of type strains of the genus Bifidobacterium.</title>
        <authorList>
            <person name="Milani C."/>
            <person name="Lugli G.A."/>
            <person name="Duranti S."/>
            <person name="Turroni F."/>
            <person name="Bottacini F."/>
            <person name="Mangifesta M."/>
            <person name="Sanchez B."/>
            <person name="Viappiani A."/>
            <person name="Mancabelli L."/>
            <person name="Taminiau B."/>
            <person name="Delcenserie V."/>
            <person name="Barrangou R."/>
            <person name="Margolles A."/>
            <person name="van Sinderen D."/>
            <person name="Ventura M."/>
        </authorList>
    </citation>
    <scope>NUCLEOTIDE SEQUENCE [LARGE SCALE GENOMIC DNA]</scope>
    <source>
        <strain evidence="6 7">DSM 19703</strain>
    </source>
</reference>
<keyword evidence="2" id="KW-0132">Cell division</keyword>
<dbReference type="InterPro" id="IPR005234">
    <property type="entry name" value="ScpB_csome_segregation"/>
</dbReference>
<evidence type="ECO:0000313" key="6">
    <source>
        <dbReference type="EMBL" id="KFF31414.1"/>
    </source>
</evidence>
<keyword evidence="4" id="KW-0131">Cell cycle</keyword>
<gene>
    <name evidence="6" type="ORF">BBOMB_0767</name>
</gene>
<dbReference type="eggNOG" id="COG1386">
    <property type="taxonomic scope" value="Bacteria"/>
</dbReference>
<dbReference type="Gene3D" id="1.10.10.10">
    <property type="entry name" value="Winged helix-like DNA-binding domain superfamily/Winged helix DNA-binding domain"/>
    <property type="match status" value="2"/>
</dbReference>
<evidence type="ECO:0000256" key="1">
    <source>
        <dbReference type="ARBA" id="ARBA00022490"/>
    </source>
</evidence>
<dbReference type="GO" id="GO:0051304">
    <property type="term" value="P:chromosome separation"/>
    <property type="evidence" value="ECO:0007669"/>
    <property type="project" value="InterPro"/>
</dbReference>
<evidence type="ECO:0000313" key="7">
    <source>
        <dbReference type="Proteomes" id="UP000028730"/>
    </source>
</evidence>
<evidence type="ECO:0000256" key="2">
    <source>
        <dbReference type="ARBA" id="ARBA00022618"/>
    </source>
</evidence>
<keyword evidence="3" id="KW-0159">Chromosome partition</keyword>
<dbReference type="PANTHER" id="PTHR34298:SF2">
    <property type="entry name" value="SEGREGATION AND CONDENSATION PROTEIN B"/>
    <property type="match status" value="1"/>
</dbReference>
<dbReference type="AlphaFoldDB" id="A0A080N699"/>
<dbReference type="GO" id="GO:0051301">
    <property type="term" value="P:cell division"/>
    <property type="evidence" value="ECO:0007669"/>
    <property type="project" value="UniProtKB-KW"/>
</dbReference>
<feature type="region of interest" description="Disordered" evidence="5">
    <location>
        <begin position="1"/>
        <end position="24"/>
    </location>
</feature>
<accession>A0A080N699</accession>
<dbReference type="EMBL" id="ATLK01000001">
    <property type="protein sequence ID" value="KFF31414.1"/>
    <property type="molecule type" value="Genomic_DNA"/>
</dbReference>
<name>A0A080N699_9BIFI</name>
<dbReference type="STRING" id="1341695.BBOMB_0767"/>
<protein>
    <submittedName>
        <fullName evidence="6">Segregation and condensation protein B</fullName>
    </submittedName>
</protein>
<dbReference type="PANTHER" id="PTHR34298">
    <property type="entry name" value="SEGREGATION AND CONDENSATION PROTEIN B"/>
    <property type="match status" value="1"/>
</dbReference>
<dbReference type="NCBIfam" id="TIGR00281">
    <property type="entry name" value="SMC-Scp complex subunit ScpB"/>
    <property type="match status" value="1"/>
</dbReference>
<organism evidence="6 7">
    <name type="scientific">Bifidobacterium bombi DSM 19703</name>
    <dbReference type="NCBI Taxonomy" id="1341695"/>
    <lineage>
        <taxon>Bacteria</taxon>
        <taxon>Bacillati</taxon>
        <taxon>Actinomycetota</taxon>
        <taxon>Actinomycetes</taxon>
        <taxon>Bifidobacteriales</taxon>
        <taxon>Bifidobacteriaceae</taxon>
        <taxon>Bifidobacterium</taxon>
    </lineage>
</organism>
<evidence type="ECO:0000256" key="5">
    <source>
        <dbReference type="SAM" id="MobiDB-lite"/>
    </source>
</evidence>
<dbReference type="Pfam" id="PF04079">
    <property type="entry name" value="SMC_ScpB"/>
    <property type="match status" value="1"/>
</dbReference>
<keyword evidence="1" id="KW-0963">Cytoplasm</keyword>
<keyword evidence="7" id="KW-1185">Reference proteome</keyword>
<proteinExistence type="predicted"/>
<dbReference type="SUPFAM" id="SSF46785">
    <property type="entry name" value="Winged helix' DNA-binding domain"/>
    <property type="match status" value="2"/>
</dbReference>
<evidence type="ECO:0000256" key="3">
    <source>
        <dbReference type="ARBA" id="ARBA00022829"/>
    </source>
</evidence>